<evidence type="ECO:0000256" key="1">
    <source>
        <dbReference type="SAM" id="MobiDB-lite"/>
    </source>
</evidence>
<feature type="compositionally biased region" description="Basic and acidic residues" evidence="1">
    <location>
        <begin position="91"/>
        <end position="109"/>
    </location>
</feature>
<proteinExistence type="predicted"/>
<gene>
    <name evidence="2" type="ORF">MEDL_47668</name>
</gene>
<protein>
    <submittedName>
        <fullName evidence="2">Uncharacterized protein</fullName>
    </submittedName>
</protein>
<dbReference type="AlphaFoldDB" id="A0A8S3TYU7"/>
<sequence>MPIIWSGSPSPTLDEIRALKCLEPRDDDNLPEQQICFQESQITDNSLVQEDVDDSLTDSVADYTTHGKEETNDGRNRKDVDDSLTDSVADDTTHGKEEKNDKRNRKDVDNSLTNSVAGDVPHGKEETNDGRNRKVSSHLEGIPSESLEVGKGMKLICRHNCSKGTPRWDQDKPRGRELTFNIHVRTQNKQNIELEIIENEYNIIFLNATFADINSTYTCHYGFNSTQINPIDYYKVLPTDKSISKQSVYKNNVLNGTLEFKERNTTRKQLEFDRHYYCVIVLVVLSVLEYYISVVLSGDVGEVENVENQANYNETEHSPNFDNDSQNIIIECIGLLHDSNRQTTHDQHEMHSDGLKTSKSFAKNANTKPV</sequence>
<dbReference type="EMBL" id="CAJPWZ010002307">
    <property type="protein sequence ID" value="CAG2235077.1"/>
    <property type="molecule type" value="Genomic_DNA"/>
</dbReference>
<comment type="caution">
    <text evidence="2">The sequence shown here is derived from an EMBL/GenBank/DDBJ whole genome shotgun (WGS) entry which is preliminary data.</text>
</comment>
<accession>A0A8S3TYU7</accession>
<evidence type="ECO:0000313" key="3">
    <source>
        <dbReference type="Proteomes" id="UP000683360"/>
    </source>
</evidence>
<feature type="compositionally biased region" description="Basic and acidic residues" evidence="1">
    <location>
        <begin position="121"/>
        <end position="132"/>
    </location>
</feature>
<feature type="compositionally biased region" description="Basic and acidic residues" evidence="1">
    <location>
        <begin position="65"/>
        <end position="81"/>
    </location>
</feature>
<evidence type="ECO:0000313" key="2">
    <source>
        <dbReference type="EMBL" id="CAG2235077.1"/>
    </source>
</evidence>
<feature type="compositionally biased region" description="Polar residues" evidence="1">
    <location>
        <begin position="357"/>
        <end position="370"/>
    </location>
</feature>
<dbReference type="Proteomes" id="UP000683360">
    <property type="component" value="Unassembled WGS sequence"/>
</dbReference>
<name>A0A8S3TYU7_MYTED</name>
<dbReference type="OrthoDB" id="10613553at2759"/>
<feature type="compositionally biased region" description="Polar residues" evidence="1">
    <location>
        <begin position="39"/>
        <end position="48"/>
    </location>
</feature>
<reference evidence="2" key="1">
    <citation type="submission" date="2021-03" db="EMBL/GenBank/DDBJ databases">
        <authorList>
            <person name="Bekaert M."/>
        </authorList>
    </citation>
    <scope>NUCLEOTIDE SEQUENCE</scope>
</reference>
<organism evidence="2 3">
    <name type="scientific">Mytilus edulis</name>
    <name type="common">Blue mussel</name>
    <dbReference type="NCBI Taxonomy" id="6550"/>
    <lineage>
        <taxon>Eukaryota</taxon>
        <taxon>Metazoa</taxon>
        <taxon>Spiralia</taxon>
        <taxon>Lophotrochozoa</taxon>
        <taxon>Mollusca</taxon>
        <taxon>Bivalvia</taxon>
        <taxon>Autobranchia</taxon>
        <taxon>Pteriomorphia</taxon>
        <taxon>Mytilida</taxon>
        <taxon>Mytiloidea</taxon>
        <taxon>Mytilidae</taxon>
        <taxon>Mytilinae</taxon>
        <taxon>Mytilus</taxon>
    </lineage>
</organism>
<keyword evidence="3" id="KW-1185">Reference proteome</keyword>
<feature type="region of interest" description="Disordered" evidence="1">
    <location>
        <begin position="342"/>
        <end position="370"/>
    </location>
</feature>
<feature type="compositionally biased region" description="Basic and acidic residues" evidence="1">
    <location>
        <begin position="342"/>
        <end position="356"/>
    </location>
</feature>
<feature type="region of interest" description="Disordered" evidence="1">
    <location>
        <begin position="39"/>
        <end position="144"/>
    </location>
</feature>